<organism evidence="2 3">
    <name type="scientific">Halovivax cerinus</name>
    <dbReference type="NCBI Taxonomy" id="1487865"/>
    <lineage>
        <taxon>Archaea</taxon>
        <taxon>Methanobacteriati</taxon>
        <taxon>Methanobacteriota</taxon>
        <taxon>Stenosarchaea group</taxon>
        <taxon>Halobacteria</taxon>
        <taxon>Halobacteriales</taxon>
        <taxon>Natrialbaceae</taxon>
        <taxon>Halovivax</taxon>
    </lineage>
</organism>
<keyword evidence="1" id="KW-0812">Transmembrane</keyword>
<evidence type="ECO:0000256" key="1">
    <source>
        <dbReference type="SAM" id="Phobius"/>
    </source>
</evidence>
<evidence type="ECO:0000313" key="2">
    <source>
        <dbReference type="EMBL" id="MFC3959844.1"/>
    </source>
</evidence>
<dbReference type="AlphaFoldDB" id="A0ABD5NRY1"/>
<accession>A0ABD5NRY1</accession>
<evidence type="ECO:0000313" key="3">
    <source>
        <dbReference type="Proteomes" id="UP001595846"/>
    </source>
</evidence>
<gene>
    <name evidence="2" type="ORF">ACFOUR_15895</name>
</gene>
<dbReference type="Proteomes" id="UP001595846">
    <property type="component" value="Unassembled WGS sequence"/>
</dbReference>
<comment type="caution">
    <text evidence="2">The sequence shown here is derived from an EMBL/GenBank/DDBJ whole genome shotgun (WGS) entry which is preliminary data.</text>
</comment>
<dbReference type="RefSeq" id="WP_256531642.1">
    <property type="nucleotide sequence ID" value="NZ_CP101824.1"/>
</dbReference>
<feature type="transmembrane region" description="Helical" evidence="1">
    <location>
        <begin position="32"/>
        <end position="55"/>
    </location>
</feature>
<proteinExistence type="predicted"/>
<protein>
    <submittedName>
        <fullName evidence="2">CbaC protein</fullName>
    </submittedName>
</protein>
<keyword evidence="1" id="KW-1133">Transmembrane helix</keyword>
<reference evidence="2 3" key="1">
    <citation type="journal article" date="2019" name="Int. J. Syst. Evol. Microbiol.">
        <title>The Global Catalogue of Microorganisms (GCM) 10K type strain sequencing project: providing services to taxonomists for standard genome sequencing and annotation.</title>
        <authorList>
            <consortium name="The Broad Institute Genomics Platform"/>
            <consortium name="The Broad Institute Genome Sequencing Center for Infectious Disease"/>
            <person name="Wu L."/>
            <person name="Ma J."/>
        </authorList>
    </citation>
    <scope>NUCLEOTIDE SEQUENCE [LARGE SCALE GENOMIC DNA]</scope>
    <source>
        <strain evidence="2 3">IBRC-M 10256</strain>
    </source>
</reference>
<keyword evidence="1" id="KW-0472">Membrane</keyword>
<keyword evidence="3" id="KW-1185">Reference proteome</keyword>
<sequence>MRTTPAKLLIVSALLLVFLVEGRTVLGFFDVYVSPLETVIVGLLVFAVLLGWAVAPRRGE</sequence>
<name>A0ABD5NRY1_9EURY</name>
<dbReference type="EMBL" id="JBHSAQ010000014">
    <property type="protein sequence ID" value="MFC3959844.1"/>
    <property type="molecule type" value="Genomic_DNA"/>
</dbReference>
<dbReference type="GeneID" id="73904391"/>